<sequence length="510" mass="58616">MSDSSDAEQTHVIGGDALHSIRLSGFLQDNRDQLLLNIKREFTKPLMEINYQLLLGNFHESRLNGTNQESLLSEVSAGGFSISELLVELCKFIELEIENTDPRLKDEKSIRGITQIIAGDFGEEVYYNLWKFWFLVPGSSNVVDFDDLGGSTDLVGSSINKVTNNLGKMKFIPSKIDPELIFLPVIEKLETKIKRILKQKANPFSYVEVLTDLLSSIKKSLKGEYRVAKKKEFDLKSEHNNRVVSPLLDFINYLFGTKLASTGKELSFDYQNLQNTTTSRLVKKRLKALESESKITLYPDITLLDENEIQNGYDSNMRYLLLEYKTPRILIDLNSPEHFNKTVINKSLIQTYSYALCIAGQKSGTIIDFETSLFIKFPKRFTEEPQNNRRRRRQNNNNNNDGDDQSNGKRKLIANIQYYIVDDSQLYNQSEEPTFDQKFNSKILLATEIYNQFLEDEEEPKKSDQKRRKLKASSLISDTASLEHLDETKLEFNKIDALLSRTRSELVESE</sequence>
<evidence type="ECO:0000313" key="2">
    <source>
        <dbReference type="EMBL" id="ODQ58891.1"/>
    </source>
</evidence>
<proteinExistence type="predicted"/>
<evidence type="ECO:0000313" key="3">
    <source>
        <dbReference type="Proteomes" id="UP000094112"/>
    </source>
</evidence>
<feature type="region of interest" description="Disordered" evidence="1">
    <location>
        <begin position="383"/>
        <end position="408"/>
    </location>
</feature>
<name>A0A1E3P099_WICAA</name>
<reference evidence="2 3" key="1">
    <citation type="journal article" date="2016" name="Proc. Natl. Acad. Sci. U.S.A.">
        <title>Comparative genomics of biotechnologically important yeasts.</title>
        <authorList>
            <person name="Riley R."/>
            <person name="Haridas S."/>
            <person name="Wolfe K.H."/>
            <person name="Lopes M.R."/>
            <person name="Hittinger C.T."/>
            <person name="Goeker M."/>
            <person name="Salamov A.A."/>
            <person name="Wisecaver J.H."/>
            <person name="Long T.M."/>
            <person name="Calvey C.H."/>
            <person name="Aerts A.L."/>
            <person name="Barry K.W."/>
            <person name="Choi C."/>
            <person name="Clum A."/>
            <person name="Coughlan A.Y."/>
            <person name="Deshpande S."/>
            <person name="Douglass A.P."/>
            <person name="Hanson S.J."/>
            <person name="Klenk H.-P."/>
            <person name="LaButti K.M."/>
            <person name="Lapidus A."/>
            <person name="Lindquist E.A."/>
            <person name="Lipzen A.M."/>
            <person name="Meier-Kolthoff J.P."/>
            <person name="Ohm R.A."/>
            <person name="Otillar R.P."/>
            <person name="Pangilinan J.L."/>
            <person name="Peng Y."/>
            <person name="Rokas A."/>
            <person name="Rosa C.A."/>
            <person name="Scheuner C."/>
            <person name="Sibirny A.A."/>
            <person name="Slot J.C."/>
            <person name="Stielow J.B."/>
            <person name="Sun H."/>
            <person name="Kurtzman C.P."/>
            <person name="Blackwell M."/>
            <person name="Grigoriev I.V."/>
            <person name="Jeffries T.W."/>
        </authorList>
    </citation>
    <scope>NUCLEOTIDE SEQUENCE [LARGE SCALE GENOMIC DNA]</scope>
    <source>
        <strain evidence="3">ATCC 58044 / CBS 1984 / NCYC 433 / NRRL Y-366-8</strain>
    </source>
</reference>
<organism evidence="2 3">
    <name type="scientific">Wickerhamomyces anomalus (strain ATCC 58044 / CBS 1984 / NCYC 433 / NRRL Y-366-8)</name>
    <name type="common">Yeast</name>
    <name type="synonym">Hansenula anomala</name>
    <dbReference type="NCBI Taxonomy" id="683960"/>
    <lineage>
        <taxon>Eukaryota</taxon>
        <taxon>Fungi</taxon>
        <taxon>Dikarya</taxon>
        <taxon>Ascomycota</taxon>
        <taxon>Saccharomycotina</taxon>
        <taxon>Saccharomycetes</taxon>
        <taxon>Phaffomycetales</taxon>
        <taxon>Wickerhamomycetaceae</taxon>
        <taxon>Wickerhamomyces</taxon>
    </lineage>
</organism>
<dbReference type="AlphaFoldDB" id="A0A1E3P099"/>
<dbReference type="RefSeq" id="XP_019038098.1">
    <property type="nucleotide sequence ID" value="XM_019184893.1"/>
</dbReference>
<dbReference type="GeneID" id="30202139"/>
<protein>
    <submittedName>
        <fullName evidence="2">Uncharacterized protein</fullName>
    </submittedName>
</protein>
<evidence type="ECO:0000256" key="1">
    <source>
        <dbReference type="SAM" id="MobiDB-lite"/>
    </source>
</evidence>
<dbReference type="EMBL" id="KV454211">
    <property type="protein sequence ID" value="ODQ58891.1"/>
    <property type="molecule type" value="Genomic_DNA"/>
</dbReference>
<gene>
    <name evidence="2" type="ORF">WICANDRAFT_79437</name>
</gene>
<dbReference type="Proteomes" id="UP000094112">
    <property type="component" value="Unassembled WGS sequence"/>
</dbReference>
<accession>A0A1E3P099</accession>
<keyword evidence="3" id="KW-1185">Reference proteome</keyword>